<evidence type="ECO:0000313" key="3">
    <source>
        <dbReference type="Proteomes" id="UP000231480"/>
    </source>
</evidence>
<keyword evidence="1" id="KW-1133">Transmembrane helix</keyword>
<accession>A0A2G9YC81</accession>
<feature type="transmembrane region" description="Helical" evidence="1">
    <location>
        <begin position="35"/>
        <end position="53"/>
    </location>
</feature>
<protein>
    <submittedName>
        <fullName evidence="2">Uncharacterized protein</fullName>
    </submittedName>
</protein>
<dbReference type="EMBL" id="PCRH01000070">
    <property type="protein sequence ID" value="PIP16830.1"/>
    <property type="molecule type" value="Genomic_DNA"/>
</dbReference>
<sequence length="60" mass="6493">MELGVLLTIIGYLWIALLGGTLIMGDPWAVIHNPSLSAFTVLVVAFVAFNAAAELKKFFQ</sequence>
<proteinExistence type="predicted"/>
<keyword evidence="1" id="KW-0472">Membrane</keyword>
<dbReference type="Proteomes" id="UP000231480">
    <property type="component" value="Unassembled WGS sequence"/>
</dbReference>
<organism evidence="2 3">
    <name type="scientific">Candidatus Portnoybacteria bacterium CG23_combo_of_CG06-09_8_20_14_all_37_13</name>
    <dbReference type="NCBI Taxonomy" id="1974819"/>
    <lineage>
        <taxon>Bacteria</taxon>
        <taxon>Candidatus Portnoyibacteriota</taxon>
    </lineage>
</organism>
<comment type="caution">
    <text evidence="2">The sequence shown here is derived from an EMBL/GenBank/DDBJ whole genome shotgun (WGS) entry which is preliminary data.</text>
</comment>
<dbReference type="AlphaFoldDB" id="A0A2G9YC81"/>
<evidence type="ECO:0000313" key="2">
    <source>
        <dbReference type="EMBL" id="PIP16830.1"/>
    </source>
</evidence>
<gene>
    <name evidence="2" type="ORF">COX44_03275</name>
</gene>
<keyword evidence="1" id="KW-0812">Transmembrane</keyword>
<evidence type="ECO:0000256" key="1">
    <source>
        <dbReference type="SAM" id="Phobius"/>
    </source>
</evidence>
<reference evidence="2 3" key="1">
    <citation type="submission" date="2017-09" db="EMBL/GenBank/DDBJ databases">
        <title>Depth-based differentiation of microbial function through sediment-hosted aquifers and enrichment of novel symbionts in the deep terrestrial subsurface.</title>
        <authorList>
            <person name="Probst A.J."/>
            <person name="Ladd B."/>
            <person name="Jarett J.K."/>
            <person name="Geller-Mcgrath D.E."/>
            <person name="Sieber C.M."/>
            <person name="Emerson J.B."/>
            <person name="Anantharaman K."/>
            <person name="Thomas B.C."/>
            <person name="Malmstrom R."/>
            <person name="Stieglmeier M."/>
            <person name="Klingl A."/>
            <person name="Woyke T."/>
            <person name="Ryan C.M."/>
            <person name="Banfield J.F."/>
        </authorList>
    </citation>
    <scope>NUCLEOTIDE SEQUENCE [LARGE SCALE GENOMIC DNA]</scope>
    <source>
        <strain evidence="2">CG23_combo_of_CG06-09_8_20_14_all_37_13</strain>
    </source>
</reference>
<name>A0A2G9YC81_9BACT</name>